<sequence length="162" mass="16851">MIVALLPLMLQAAPAEPVGAPADAENEIVVRAKVGRVALVFDKGTDGRLHNCRVLISSGVQRIDDKACQDLPDCITANSGKRFCGDTLAAVPAIEPKKAKPAPIAKIDLSDLAKPEPVSNPAIGPAAQTAASDTPDQIVKLPPLPKDETHEPAIRISGNASD</sequence>
<evidence type="ECO:0000313" key="2">
    <source>
        <dbReference type="EMBL" id="MBR0552606.1"/>
    </source>
</evidence>
<dbReference type="RefSeq" id="WP_284053878.1">
    <property type="nucleotide sequence ID" value="NZ_JAGRQC010000002.1"/>
</dbReference>
<comment type="caution">
    <text evidence="2">The sequence shown here is derived from an EMBL/GenBank/DDBJ whole genome shotgun (WGS) entry which is preliminary data.</text>
</comment>
<keyword evidence="3" id="KW-1185">Reference proteome</keyword>
<protein>
    <recommendedName>
        <fullName evidence="4">TonB C-terminal domain-containing protein</fullName>
    </recommendedName>
</protein>
<gene>
    <name evidence="2" type="ORF">J7S20_08825</name>
</gene>
<evidence type="ECO:0000313" key="3">
    <source>
        <dbReference type="Proteomes" id="UP000676996"/>
    </source>
</evidence>
<evidence type="ECO:0008006" key="4">
    <source>
        <dbReference type="Google" id="ProtNLM"/>
    </source>
</evidence>
<reference evidence="2" key="1">
    <citation type="submission" date="2021-04" db="EMBL/GenBank/DDBJ databases">
        <title>Ouciella asimina sp. nov., isolated from the surface seawater in the hydrothermal field of Okinawa Trough.</title>
        <authorList>
            <person name="Shuang W."/>
        </authorList>
    </citation>
    <scope>NUCLEOTIDE SEQUENCE</scope>
    <source>
        <strain evidence="2">LXI357</strain>
    </source>
</reference>
<organism evidence="2 3">
    <name type="scientific">Stakelama marina</name>
    <dbReference type="NCBI Taxonomy" id="2826939"/>
    <lineage>
        <taxon>Bacteria</taxon>
        <taxon>Pseudomonadati</taxon>
        <taxon>Pseudomonadota</taxon>
        <taxon>Alphaproteobacteria</taxon>
        <taxon>Sphingomonadales</taxon>
        <taxon>Sphingomonadaceae</taxon>
        <taxon>Stakelama</taxon>
    </lineage>
</organism>
<name>A0A8T4IK92_9SPHN</name>
<dbReference type="Proteomes" id="UP000676996">
    <property type="component" value="Unassembled WGS sequence"/>
</dbReference>
<proteinExistence type="predicted"/>
<evidence type="ECO:0000256" key="1">
    <source>
        <dbReference type="SAM" id="MobiDB-lite"/>
    </source>
</evidence>
<dbReference type="EMBL" id="JAGRQC010000002">
    <property type="protein sequence ID" value="MBR0552606.1"/>
    <property type="molecule type" value="Genomic_DNA"/>
</dbReference>
<accession>A0A8T4IK92</accession>
<feature type="region of interest" description="Disordered" evidence="1">
    <location>
        <begin position="115"/>
        <end position="162"/>
    </location>
</feature>
<dbReference type="AlphaFoldDB" id="A0A8T4IK92"/>